<evidence type="ECO:0008006" key="2">
    <source>
        <dbReference type="Google" id="ProtNLM"/>
    </source>
</evidence>
<dbReference type="AlphaFoldDB" id="X1P4X5"/>
<dbReference type="Gene3D" id="3.40.50.1000">
    <property type="entry name" value="HAD superfamily/HAD-like"/>
    <property type="match status" value="1"/>
</dbReference>
<name>X1P4X5_9ZZZZ</name>
<dbReference type="SUPFAM" id="SSF56784">
    <property type="entry name" value="HAD-like"/>
    <property type="match status" value="1"/>
</dbReference>
<sequence>MLFLGDDITDYDGFRSIDKNGGISIYVGAPSSRPPAQYFLYSPKEVYQFLEILGEKLSSR</sequence>
<dbReference type="InterPro" id="IPR036412">
    <property type="entry name" value="HAD-like_sf"/>
</dbReference>
<dbReference type="EMBL" id="BARV01031100">
    <property type="protein sequence ID" value="GAI34085.1"/>
    <property type="molecule type" value="Genomic_DNA"/>
</dbReference>
<organism evidence="1">
    <name type="scientific">marine sediment metagenome</name>
    <dbReference type="NCBI Taxonomy" id="412755"/>
    <lineage>
        <taxon>unclassified sequences</taxon>
        <taxon>metagenomes</taxon>
        <taxon>ecological metagenomes</taxon>
    </lineage>
</organism>
<dbReference type="InterPro" id="IPR023214">
    <property type="entry name" value="HAD_sf"/>
</dbReference>
<reference evidence="1" key="1">
    <citation type="journal article" date="2014" name="Front. Microbiol.">
        <title>High frequency of phylogenetically diverse reductive dehalogenase-homologous genes in deep subseafloor sedimentary metagenomes.</title>
        <authorList>
            <person name="Kawai M."/>
            <person name="Futagami T."/>
            <person name="Toyoda A."/>
            <person name="Takaki Y."/>
            <person name="Nishi S."/>
            <person name="Hori S."/>
            <person name="Arai W."/>
            <person name="Tsubouchi T."/>
            <person name="Morono Y."/>
            <person name="Uchiyama I."/>
            <person name="Ito T."/>
            <person name="Fujiyama A."/>
            <person name="Inagaki F."/>
            <person name="Takami H."/>
        </authorList>
    </citation>
    <scope>NUCLEOTIDE SEQUENCE</scope>
    <source>
        <strain evidence="1">Expedition CK06-06</strain>
    </source>
</reference>
<gene>
    <name evidence="1" type="ORF">S06H3_49270</name>
</gene>
<comment type="caution">
    <text evidence="1">The sequence shown here is derived from an EMBL/GenBank/DDBJ whole genome shotgun (WGS) entry which is preliminary data.</text>
</comment>
<evidence type="ECO:0000313" key="1">
    <source>
        <dbReference type="EMBL" id="GAI34085.1"/>
    </source>
</evidence>
<accession>X1P4X5</accession>
<proteinExistence type="predicted"/>
<protein>
    <recommendedName>
        <fullName evidence="2">Trehalose-phosphatase</fullName>
    </recommendedName>
</protein>